<dbReference type="PANTHER" id="PTHR37984">
    <property type="entry name" value="PROTEIN CBG26694"/>
    <property type="match status" value="1"/>
</dbReference>
<evidence type="ECO:0000256" key="2">
    <source>
        <dbReference type="ARBA" id="ARBA00022679"/>
    </source>
</evidence>
<comment type="caution">
    <text evidence="11">The sequence shown here is derived from an EMBL/GenBank/DDBJ whole genome shotgun (WGS) entry which is preliminary data.</text>
</comment>
<dbReference type="InterPro" id="IPR041588">
    <property type="entry name" value="Integrase_H2C2"/>
</dbReference>
<keyword evidence="6" id="KW-0378">Hydrolase</keyword>
<dbReference type="Proteomes" id="UP001458880">
    <property type="component" value="Unassembled WGS sequence"/>
</dbReference>
<organism evidence="11 12">
    <name type="scientific">Popillia japonica</name>
    <name type="common">Japanese beetle</name>
    <dbReference type="NCBI Taxonomy" id="7064"/>
    <lineage>
        <taxon>Eukaryota</taxon>
        <taxon>Metazoa</taxon>
        <taxon>Ecdysozoa</taxon>
        <taxon>Arthropoda</taxon>
        <taxon>Hexapoda</taxon>
        <taxon>Insecta</taxon>
        <taxon>Pterygota</taxon>
        <taxon>Neoptera</taxon>
        <taxon>Endopterygota</taxon>
        <taxon>Coleoptera</taxon>
        <taxon>Polyphaga</taxon>
        <taxon>Scarabaeiformia</taxon>
        <taxon>Scarabaeidae</taxon>
        <taxon>Rutelinae</taxon>
        <taxon>Popillia</taxon>
    </lineage>
</organism>
<feature type="domain" description="Reverse transcriptase RNase H-like" evidence="9">
    <location>
        <begin position="47"/>
        <end position="152"/>
    </location>
</feature>
<dbReference type="GO" id="GO:0016787">
    <property type="term" value="F:hydrolase activity"/>
    <property type="evidence" value="ECO:0007669"/>
    <property type="project" value="UniProtKB-KW"/>
</dbReference>
<dbReference type="Pfam" id="PF17921">
    <property type="entry name" value="Integrase_H2C2"/>
    <property type="match status" value="1"/>
</dbReference>
<keyword evidence="2" id="KW-0808">Transferase</keyword>
<evidence type="ECO:0000256" key="5">
    <source>
        <dbReference type="ARBA" id="ARBA00022759"/>
    </source>
</evidence>
<evidence type="ECO:0000259" key="9">
    <source>
        <dbReference type="Pfam" id="PF17917"/>
    </source>
</evidence>
<dbReference type="InterPro" id="IPR041373">
    <property type="entry name" value="RT_RNaseH"/>
</dbReference>
<dbReference type="GO" id="GO:0004519">
    <property type="term" value="F:endonuclease activity"/>
    <property type="evidence" value="ECO:0007669"/>
    <property type="project" value="UniProtKB-KW"/>
</dbReference>
<feature type="region of interest" description="Disordered" evidence="8">
    <location>
        <begin position="1"/>
        <end position="31"/>
    </location>
</feature>
<evidence type="ECO:0000256" key="8">
    <source>
        <dbReference type="SAM" id="MobiDB-lite"/>
    </source>
</evidence>
<feature type="compositionally biased region" description="Basic residues" evidence="8">
    <location>
        <begin position="17"/>
        <end position="31"/>
    </location>
</feature>
<evidence type="ECO:0000256" key="7">
    <source>
        <dbReference type="ARBA" id="ARBA00022918"/>
    </source>
</evidence>
<dbReference type="PANTHER" id="PTHR37984:SF5">
    <property type="entry name" value="PROTEIN NYNRIN-LIKE"/>
    <property type="match status" value="1"/>
</dbReference>
<dbReference type="EMBL" id="JASPKY010000571">
    <property type="protein sequence ID" value="KAK9692698.1"/>
    <property type="molecule type" value="Genomic_DNA"/>
</dbReference>
<evidence type="ECO:0000256" key="4">
    <source>
        <dbReference type="ARBA" id="ARBA00022722"/>
    </source>
</evidence>
<evidence type="ECO:0000259" key="10">
    <source>
        <dbReference type="Pfam" id="PF17921"/>
    </source>
</evidence>
<evidence type="ECO:0000256" key="6">
    <source>
        <dbReference type="ARBA" id="ARBA00022801"/>
    </source>
</evidence>
<evidence type="ECO:0000256" key="1">
    <source>
        <dbReference type="ARBA" id="ARBA00012493"/>
    </source>
</evidence>
<accession>A0AAW1IT37</accession>
<dbReference type="CDD" id="cd09274">
    <property type="entry name" value="RNase_HI_RT_Ty3"/>
    <property type="match status" value="1"/>
</dbReference>
<dbReference type="FunFam" id="1.10.340.70:FF:000003">
    <property type="entry name" value="Protein CBG25708"/>
    <property type="match status" value="1"/>
</dbReference>
<keyword evidence="3" id="KW-0548">Nucleotidyltransferase</keyword>
<dbReference type="Pfam" id="PF17917">
    <property type="entry name" value="RT_RNaseH"/>
    <property type="match status" value="1"/>
</dbReference>
<dbReference type="AlphaFoldDB" id="A0AAW1IT37"/>
<evidence type="ECO:0000313" key="12">
    <source>
        <dbReference type="Proteomes" id="UP001458880"/>
    </source>
</evidence>
<feature type="compositionally biased region" description="Basic and acidic residues" evidence="8">
    <location>
        <begin position="1"/>
        <end position="13"/>
    </location>
</feature>
<dbReference type="EC" id="2.7.7.49" evidence="1"/>
<name>A0AAW1IT37_POPJA</name>
<keyword evidence="5" id="KW-0255">Endonuclease</keyword>
<reference evidence="11 12" key="1">
    <citation type="journal article" date="2024" name="BMC Genomics">
        <title>De novo assembly and annotation of Popillia japonica's genome with initial clues to its potential as an invasive pest.</title>
        <authorList>
            <person name="Cucini C."/>
            <person name="Boschi S."/>
            <person name="Funari R."/>
            <person name="Cardaioli E."/>
            <person name="Iannotti N."/>
            <person name="Marturano G."/>
            <person name="Paoli F."/>
            <person name="Bruttini M."/>
            <person name="Carapelli A."/>
            <person name="Frati F."/>
            <person name="Nardi F."/>
        </authorList>
    </citation>
    <scope>NUCLEOTIDE SEQUENCE [LARGE SCALE GENOMIC DNA]</scope>
    <source>
        <strain evidence="11">DMR45628</strain>
    </source>
</reference>
<protein>
    <recommendedName>
        <fullName evidence="1">RNA-directed DNA polymerase</fullName>
        <ecNumber evidence="1">2.7.7.49</ecNumber>
    </recommendedName>
</protein>
<feature type="domain" description="Integrase zinc-binding" evidence="10">
    <location>
        <begin position="270"/>
        <end position="324"/>
    </location>
</feature>
<proteinExistence type="predicted"/>
<sequence>MSSRDRDAGRKYESGSSKRKRSGSSKRKRAIKRKQILATNDTLVHYDPQLSIVISSDASNKAAVLFHEYQNKILRPIACVLRTFSNVETRYSTIDKEALAIIYAVTKFQQYLHGKPFTLLTDHNPLERIFSEKRETPKVASNRLLRWTMILNMHNYTIKDHPGKENGPADVLSRLSVEDQIISKREEQGFPERGHLLILRLKHLPITKKVLAEATKNRHDTESHRSTYTSIPIYWPEKAHLEENMLTFYEKRDELSAEEGVILWKGRICIPDKHRDQTLKMLHDGHTGICAMQSMVRLNVYWPNIDKDIENHIKQCTSCQSVKVSDYNIPLYPWSAPSQPWTRLHIDFAEPFRKIMCMELEQWKQKIRYDTGKVANKVFTEDESVWVNNPVDRGSLPGIIVEQTGPYSYIVEIDEERRRKHAD</sequence>
<evidence type="ECO:0000256" key="3">
    <source>
        <dbReference type="ARBA" id="ARBA00022695"/>
    </source>
</evidence>
<dbReference type="SUPFAM" id="SSF56672">
    <property type="entry name" value="DNA/RNA polymerases"/>
    <property type="match status" value="1"/>
</dbReference>
<dbReference type="Gene3D" id="1.10.340.70">
    <property type="match status" value="1"/>
</dbReference>
<keyword evidence="4" id="KW-0540">Nuclease</keyword>
<dbReference type="InterPro" id="IPR050951">
    <property type="entry name" value="Retrovirus_Pol_polyprotein"/>
</dbReference>
<keyword evidence="7" id="KW-0695">RNA-directed DNA polymerase</keyword>
<gene>
    <name evidence="11" type="ORF">QE152_g34982</name>
</gene>
<dbReference type="InterPro" id="IPR043502">
    <property type="entry name" value="DNA/RNA_pol_sf"/>
</dbReference>
<keyword evidence="12" id="KW-1185">Reference proteome</keyword>
<dbReference type="GO" id="GO:0003964">
    <property type="term" value="F:RNA-directed DNA polymerase activity"/>
    <property type="evidence" value="ECO:0007669"/>
    <property type="project" value="UniProtKB-KW"/>
</dbReference>
<evidence type="ECO:0000313" key="11">
    <source>
        <dbReference type="EMBL" id="KAK9692698.1"/>
    </source>
</evidence>